<evidence type="ECO:0000313" key="9">
    <source>
        <dbReference type="EMBL" id="CAI9769128.1"/>
    </source>
</evidence>
<reference evidence="9" key="1">
    <citation type="submission" date="2023-05" db="EMBL/GenBank/DDBJ databases">
        <authorList>
            <person name="Huff M."/>
        </authorList>
    </citation>
    <scope>NUCLEOTIDE SEQUENCE</scope>
</reference>
<feature type="domain" description="DDE Tnp4" evidence="8">
    <location>
        <begin position="255"/>
        <end position="391"/>
    </location>
</feature>
<organism evidence="9 10">
    <name type="scientific">Fraxinus pennsylvanica</name>
    <dbReference type="NCBI Taxonomy" id="56036"/>
    <lineage>
        <taxon>Eukaryota</taxon>
        <taxon>Viridiplantae</taxon>
        <taxon>Streptophyta</taxon>
        <taxon>Embryophyta</taxon>
        <taxon>Tracheophyta</taxon>
        <taxon>Spermatophyta</taxon>
        <taxon>Magnoliopsida</taxon>
        <taxon>eudicotyledons</taxon>
        <taxon>Gunneridae</taxon>
        <taxon>Pentapetalae</taxon>
        <taxon>asterids</taxon>
        <taxon>lamiids</taxon>
        <taxon>Lamiales</taxon>
        <taxon>Oleaceae</taxon>
        <taxon>Oleeae</taxon>
        <taxon>Fraxinus</taxon>
    </lineage>
</organism>
<evidence type="ECO:0000256" key="2">
    <source>
        <dbReference type="ARBA" id="ARBA00004123"/>
    </source>
</evidence>
<keyword evidence="6" id="KW-0378">Hydrolase</keyword>
<proteinExistence type="inferred from homology"/>
<keyword evidence="10" id="KW-1185">Reference proteome</keyword>
<evidence type="ECO:0000256" key="6">
    <source>
        <dbReference type="ARBA" id="ARBA00022801"/>
    </source>
</evidence>
<comment type="similarity">
    <text evidence="3">Belongs to the HARBI1 family.</text>
</comment>
<dbReference type="EMBL" id="OU503045">
    <property type="protein sequence ID" value="CAI9769128.1"/>
    <property type="molecule type" value="Genomic_DNA"/>
</dbReference>
<dbReference type="InterPro" id="IPR045249">
    <property type="entry name" value="HARBI1-like"/>
</dbReference>
<evidence type="ECO:0000259" key="8">
    <source>
        <dbReference type="Pfam" id="PF13359"/>
    </source>
</evidence>
<keyword evidence="7" id="KW-0539">Nucleus</keyword>
<evidence type="ECO:0000256" key="5">
    <source>
        <dbReference type="ARBA" id="ARBA00022723"/>
    </source>
</evidence>
<gene>
    <name evidence="9" type="ORF">FPE_LOCUS17162</name>
</gene>
<dbReference type="GO" id="GO:0046872">
    <property type="term" value="F:metal ion binding"/>
    <property type="evidence" value="ECO:0007669"/>
    <property type="project" value="UniProtKB-KW"/>
</dbReference>
<dbReference type="Proteomes" id="UP000834106">
    <property type="component" value="Chromosome 10"/>
</dbReference>
<dbReference type="PANTHER" id="PTHR22930">
    <property type="match status" value="1"/>
</dbReference>
<dbReference type="InterPro" id="IPR027806">
    <property type="entry name" value="HARBI1_dom"/>
</dbReference>
<evidence type="ECO:0000256" key="1">
    <source>
        <dbReference type="ARBA" id="ARBA00001968"/>
    </source>
</evidence>
<dbReference type="PANTHER" id="PTHR22930:SF190">
    <property type="entry name" value="OS06G0164500 PROTEIN"/>
    <property type="match status" value="1"/>
</dbReference>
<dbReference type="AlphaFoldDB" id="A0AAD1ZHF2"/>
<comment type="cofactor">
    <cofactor evidence="1">
        <name>a divalent metal cation</name>
        <dbReference type="ChEBI" id="CHEBI:60240"/>
    </cofactor>
</comment>
<sequence>MDSGALAVLLSSLISQLLILLFLIFPSSNSLTSISSAYYPIIESIFPLLHHFISTSDIAAAVFLLSCSRKRKRTHFLEPDSPEKEDDDPAFKLGKMGRFGKVDSAIFRNPDLFKQFFKMNTSTFEWLCGLLEPLLDCRDPVDSPFNLSAETRLGIGLFRLATGSDYPEISRRFEVSEAISKFCVKQLCRVLCTNFRFWVGLPSNNELDSVSTQFETLTGLPNCCGIIKCARFRIKRNTGSESDRINPDTPQEEHIAVQIVVDSSSRIVSIVAGFSGNKSDFQVLKSSTLYKDIEKGLLLNLSQPLYINDVAIPQYFVGEGDYPLLPWLLVPFRDPVVGSYEENFNNMHGMMCVSALKTVASLRNWGVLRREINAEYKAAVAYIGACSILHNMLITREDYSAFCDESGDWEAKDQNFQHYKDSANLEENSIVKKASRQRPEPKLCSLICEGAYFAVGSTHPSRGNLK</sequence>
<dbReference type="GO" id="GO:0004518">
    <property type="term" value="F:nuclease activity"/>
    <property type="evidence" value="ECO:0007669"/>
    <property type="project" value="UniProtKB-KW"/>
</dbReference>
<keyword evidence="5" id="KW-0479">Metal-binding</keyword>
<name>A0AAD1ZHF2_9LAMI</name>
<evidence type="ECO:0000256" key="4">
    <source>
        <dbReference type="ARBA" id="ARBA00022722"/>
    </source>
</evidence>
<dbReference type="Pfam" id="PF13359">
    <property type="entry name" value="DDE_Tnp_4"/>
    <property type="match status" value="1"/>
</dbReference>
<keyword evidence="4" id="KW-0540">Nuclease</keyword>
<dbReference type="GO" id="GO:0005634">
    <property type="term" value="C:nucleus"/>
    <property type="evidence" value="ECO:0007669"/>
    <property type="project" value="UniProtKB-SubCell"/>
</dbReference>
<evidence type="ECO:0000256" key="3">
    <source>
        <dbReference type="ARBA" id="ARBA00006958"/>
    </source>
</evidence>
<protein>
    <recommendedName>
        <fullName evidence="8">DDE Tnp4 domain-containing protein</fullName>
    </recommendedName>
</protein>
<dbReference type="GO" id="GO:0016787">
    <property type="term" value="F:hydrolase activity"/>
    <property type="evidence" value="ECO:0007669"/>
    <property type="project" value="UniProtKB-KW"/>
</dbReference>
<comment type="subcellular location">
    <subcellularLocation>
        <location evidence="2">Nucleus</location>
    </subcellularLocation>
</comment>
<evidence type="ECO:0000256" key="7">
    <source>
        <dbReference type="ARBA" id="ARBA00023242"/>
    </source>
</evidence>
<accession>A0AAD1ZHF2</accession>
<evidence type="ECO:0000313" key="10">
    <source>
        <dbReference type="Proteomes" id="UP000834106"/>
    </source>
</evidence>